<dbReference type="AlphaFoldDB" id="A0ABD2AXE1"/>
<proteinExistence type="predicted"/>
<evidence type="ECO:0000313" key="2">
    <source>
        <dbReference type="Proteomes" id="UP001607303"/>
    </source>
</evidence>
<reference evidence="1 2" key="1">
    <citation type="journal article" date="2024" name="Ann. Entomol. Soc. Am.">
        <title>Genomic analyses of the southern and eastern yellowjacket wasps (Hymenoptera: Vespidae) reveal evolutionary signatures of social life.</title>
        <authorList>
            <person name="Catto M.A."/>
            <person name="Caine P.B."/>
            <person name="Orr S.E."/>
            <person name="Hunt B.G."/>
            <person name="Goodisman M.A.D."/>
        </authorList>
    </citation>
    <scope>NUCLEOTIDE SEQUENCE [LARGE SCALE GENOMIC DNA]</scope>
    <source>
        <strain evidence="1">232</strain>
        <tissue evidence="1">Head and thorax</tissue>
    </source>
</reference>
<dbReference type="Proteomes" id="UP001607303">
    <property type="component" value="Unassembled WGS sequence"/>
</dbReference>
<keyword evidence="2" id="KW-1185">Reference proteome</keyword>
<gene>
    <name evidence="1" type="ORF">V1477_018476</name>
</gene>
<dbReference type="EMBL" id="JAYRBN010000112">
    <property type="protein sequence ID" value="KAL2724615.1"/>
    <property type="molecule type" value="Genomic_DNA"/>
</dbReference>
<evidence type="ECO:0000313" key="1">
    <source>
        <dbReference type="EMBL" id="KAL2724615.1"/>
    </source>
</evidence>
<sequence>MKSLHFDFVLSRDFDNLSPRDDLEIFALSWDSENLSPRVDLEIFTLSWDSDNLSPQPRCNRARSNEVIKLRAMQSLESTVFIKDSRVSRNRFSDRSLINNYRELESVHHRRGSQPTSMSTYLIFNQLQIIHPQFRPKSRSSVLEPSQNFLSNQDRVFLLKRGTKQRRDYMSKRPPQNVAQEGNYNTIELYSKVPQNSSKMALSHILIFPCCHSKCSYIVVISIKLTILIL</sequence>
<name>A0ABD2AXE1_VESMC</name>
<organism evidence="1 2">
    <name type="scientific">Vespula maculifrons</name>
    <name type="common">Eastern yellow jacket</name>
    <name type="synonym">Wasp</name>
    <dbReference type="NCBI Taxonomy" id="7453"/>
    <lineage>
        <taxon>Eukaryota</taxon>
        <taxon>Metazoa</taxon>
        <taxon>Ecdysozoa</taxon>
        <taxon>Arthropoda</taxon>
        <taxon>Hexapoda</taxon>
        <taxon>Insecta</taxon>
        <taxon>Pterygota</taxon>
        <taxon>Neoptera</taxon>
        <taxon>Endopterygota</taxon>
        <taxon>Hymenoptera</taxon>
        <taxon>Apocrita</taxon>
        <taxon>Aculeata</taxon>
        <taxon>Vespoidea</taxon>
        <taxon>Vespidae</taxon>
        <taxon>Vespinae</taxon>
        <taxon>Vespula</taxon>
    </lineage>
</organism>
<accession>A0ABD2AXE1</accession>
<comment type="caution">
    <text evidence="1">The sequence shown here is derived from an EMBL/GenBank/DDBJ whole genome shotgun (WGS) entry which is preliminary data.</text>
</comment>
<protein>
    <submittedName>
        <fullName evidence="1">Neurotrimin-like isoform X2</fullName>
    </submittedName>
</protein>